<accession>A0ABS3RSS3</accession>
<dbReference type="Proteomes" id="UP000680206">
    <property type="component" value="Unassembled WGS sequence"/>
</dbReference>
<evidence type="ECO:0000256" key="1">
    <source>
        <dbReference type="SAM" id="MobiDB-lite"/>
    </source>
</evidence>
<dbReference type="EMBL" id="JAGEPF010000012">
    <property type="protein sequence ID" value="MBO2459815.1"/>
    <property type="molecule type" value="Genomic_DNA"/>
</dbReference>
<dbReference type="RefSeq" id="WP_208242823.1">
    <property type="nucleotide sequence ID" value="NZ_JAGEPF010000012.1"/>
</dbReference>
<reference evidence="2 3" key="1">
    <citation type="submission" date="2021-03" db="EMBL/GenBank/DDBJ databases">
        <title>Actinomadura violae sp. nov., isolated from lichen in Thailand.</title>
        <authorList>
            <person name="Kanchanasin P."/>
            <person name="Saeng-In P."/>
            <person name="Phongsopitanun W."/>
            <person name="Yuki M."/>
            <person name="Kudo T."/>
            <person name="Ohkuma M."/>
            <person name="Tanasupawat S."/>
        </authorList>
    </citation>
    <scope>NUCLEOTIDE SEQUENCE [LARGE SCALE GENOMIC DNA]</scope>
    <source>
        <strain evidence="2 3">LCR2-06</strain>
    </source>
</reference>
<gene>
    <name evidence="2" type="ORF">J4709_19735</name>
</gene>
<name>A0ABS3RSS3_9ACTN</name>
<protein>
    <recommendedName>
        <fullName evidence="4">Lsr2 protein</fullName>
    </recommendedName>
</protein>
<comment type="caution">
    <text evidence="2">The sequence shown here is derived from an EMBL/GenBank/DDBJ whole genome shotgun (WGS) entry which is preliminary data.</text>
</comment>
<feature type="compositionally biased region" description="Low complexity" evidence="1">
    <location>
        <begin position="55"/>
        <end position="69"/>
    </location>
</feature>
<keyword evidence="3" id="KW-1185">Reference proteome</keyword>
<evidence type="ECO:0000313" key="3">
    <source>
        <dbReference type="Proteomes" id="UP000680206"/>
    </source>
</evidence>
<organism evidence="2 3">
    <name type="scientific">Actinomadura violacea</name>
    <dbReference type="NCBI Taxonomy" id="2819934"/>
    <lineage>
        <taxon>Bacteria</taxon>
        <taxon>Bacillati</taxon>
        <taxon>Actinomycetota</taxon>
        <taxon>Actinomycetes</taxon>
        <taxon>Streptosporangiales</taxon>
        <taxon>Thermomonosporaceae</taxon>
        <taxon>Actinomadura</taxon>
    </lineage>
</organism>
<feature type="region of interest" description="Disordered" evidence="1">
    <location>
        <begin position="46"/>
        <end position="71"/>
    </location>
</feature>
<proteinExistence type="predicted"/>
<sequence>MMQLRVAFWCTIDGTRYLPGDEVTLDDDAHATQLIRDGLCRPWDNDDAPAITAEGAAADPGPAAVPVPDRTASKAEWSRYAVAQGMGEDEARDMSKADLVARYAPASS</sequence>
<evidence type="ECO:0008006" key="4">
    <source>
        <dbReference type="Google" id="ProtNLM"/>
    </source>
</evidence>
<evidence type="ECO:0000313" key="2">
    <source>
        <dbReference type="EMBL" id="MBO2459815.1"/>
    </source>
</evidence>